<evidence type="ECO:0000313" key="5">
    <source>
        <dbReference type="Proteomes" id="UP000321175"/>
    </source>
</evidence>
<evidence type="ECO:0000313" key="4">
    <source>
        <dbReference type="Proteomes" id="UP000195024"/>
    </source>
</evidence>
<evidence type="ECO:0000256" key="1">
    <source>
        <dbReference type="SAM" id="SignalP"/>
    </source>
</evidence>
<feature type="chain" id="PRO_5044562515" description="WxL domain-containing protein" evidence="1">
    <location>
        <begin position="28"/>
        <end position="200"/>
    </location>
</feature>
<name>A0A1L8V212_ENTMU</name>
<keyword evidence="5" id="KW-1185">Reference proteome</keyword>
<gene>
    <name evidence="3" type="ORF">A5802_000763</name>
    <name evidence="2" type="ORF">EMU01_04140</name>
</gene>
<accession>A0A1L8V212</accession>
<dbReference type="EMBL" id="NGMS01000001">
    <property type="protein sequence ID" value="OTP27029.1"/>
    <property type="molecule type" value="Genomic_DNA"/>
</dbReference>
<evidence type="ECO:0008006" key="6">
    <source>
        <dbReference type="Google" id="ProtNLM"/>
    </source>
</evidence>
<dbReference type="Proteomes" id="UP000321175">
    <property type="component" value="Unassembled WGS sequence"/>
</dbReference>
<proteinExistence type="predicted"/>
<dbReference type="GeneID" id="60999072"/>
<organism evidence="3 4">
    <name type="scientific">Enterococcus mundtii</name>
    <dbReference type="NCBI Taxonomy" id="53346"/>
    <lineage>
        <taxon>Bacteria</taxon>
        <taxon>Bacillati</taxon>
        <taxon>Bacillota</taxon>
        <taxon>Bacilli</taxon>
        <taxon>Lactobacillales</taxon>
        <taxon>Enterococcaceae</taxon>
        <taxon>Enterococcus</taxon>
    </lineage>
</organism>
<evidence type="ECO:0000313" key="2">
    <source>
        <dbReference type="EMBL" id="GEL79270.1"/>
    </source>
</evidence>
<keyword evidence="1" id="KW-0732">Signal</keyword>
<protein>
    <recommendedName>
        <fullName evidence="6">WxL domain-containing protein</fullName>
    </recommendedName>
</protein>
<reference evidence="3 4" key="1">
    <citation type="submission" date="2017-05" db="EMBL/GenBank/DDBJ databases">
        <title>The Genome Sequence of Enterococcus mundtii 6B1_DIV0119.</title>
        <authorList>
            <consortium name="The Broad Institute Genomics Platform"/>
            <consortium name="The Broad Institute Genomic Center for Infectious Diseases"/>
            <person name="Earl A."/>
            <person name="Manson A."/>
            <person name="Schwartman J."/>
            <person name="Gilmore M."/>
            <person name="Abouelleil A."/>
            <person name="Cao P."/>
            <person name="Chapman S."/>
            <person name="Cusick C."/>
            <person name="Shea T."/>
            <person name="Young S."/>
            <person name="Neafsey D."/>
            <person name="Nusbaum C."/>
            <person name="Birren B."/>
        </authorList>
    </citation>
    <scope>NUCLEOTIDE SEQUENCE [LARGE SCALE GENOMIC DNA]</scope>
    <source>
        <strain evidence="3 4">6B1_DIV0119</strain>
    </source>
</reference>
<sequence>MKKLSNLAIVSTILLSGLGLGSMNAAANDLGWIPGQPDNTPGQTIKGDDKADVQVSGWIGEWDPVDPEDKRYIDITIPTTVRYANAMAEDGTPQPEIVSPLYAMTNNSTSHRVMIEVESFAETSSTGITQDLFFTPLNEAAVRLQSASGQFLDTRTYLTTIGTGQTKSLKFEGAITSPFQQDVIVTPAYTMSFHFSALAN</sequence>
<feature type="signal peptide" evidence="1">
    <location>
        <begin position="1"/>
        <end position="27"/>
    </location>
</feature>
<dbReference type="EMBL" id="BJWA01000002">
    <property type="protein sequence ID" value="GEL79270.1"/>
    <property type="molecule type" value="Genomic_DNA"/>
</dbReference>
<comment type="caution">
    <text evidence="3">The sequence shown here is derived from an EMBL/GenBank/DDBJ whole genome shotgun (WGS) entry which is preliminary data.</text>
</comment>
<dbReference type="AlphaFoldDB" id="A0A1L8V212"/>
<dbReference type="Proteomes" id="UP000195024">
    <property type="component" value="Unassembled WGS sequence"/>
</dbReference>
<reference evidence="2 5" key="2">
    <citation type="submission" date="2019-07" db="EMBL/GenBank/DDBJ databases">
        <title>Whole genome shotgun sequence of Enterococcus mundtii NBRC 100490.</title>
        <authorList>
            <person name="Hosoyama A."/>
            <person name="Uohara A."/>
            <person name="Ohji S."/>
            <person name="Ichikawa N."/>
        </authorList>
    </citation>
    <scope>NUCLEOTIDE SEQUENCE [LARGE SCALE GENOMIC DNA]</scope>
    <source>
        <strain evidence="2 5">NBRC 100490</strain>
    </source>
</reference>
<evidence type="ECO:0000313" key="3">
    <source>
        <dbReference type="EMBL" id="OTP27029.1"/>
    </source>
</evidence>
<dbReference type="RefSeq" id="WP_071866408.1">
    <property type="nucleotide sequence ID" value="NZ_BJWA01000002.1"/>
</dbReference>